<proteinExistence type="predicted"/>
<evidence type="ECO:0000313" key="1">
    <source>
        <dbReference type="EMBL" id="KAK3358345.1"/>
    </source>
</evidence>
<protein>
    <submittedName>
        <fullName evidence="1">Uncharacterized protein</fullName>
    </submittedName>
</protein>
<reference evidence="1" key="1">
    <citation type="journal article" date="2023" name="Mol. Phylogenet. Evol.">
        <title>Genome-scale phylogeny and comparative genomics of the fungal order Sordariales.</title>
        <authorList>
            <person name="Hensen N."/>
            <person name="Bonometti L."/>
            <person name="Westerberg I."/>
            <person name="Brannstrom I.O."/>
            <person name="Guillou S."/>
            <person name="Cros-Aarteil S."/>
            <person name="Calhoun S."/>
            <person name="Haridas S."/>
            <person name="Kuo A."/>
            <person name="Mondo S."/>
            <person name="Pangilinan J."/>
            <person name="Riley R."/>
            <person name="LaButti K."/>
            <person name="Andreopoulos B."/>
            <person name="Lipzen A."/>
            <person name="Chen C."/>
            <person name="Yan M."/>
            <person name="Daum C."/>
            <person name="Ng V."/>
            <person name="Clum A."/>
            <person name="Steindorff A."/>
            <person name="Ohm R.A."/>
            <person name="Martin F."/>
            <person name="Silar P."/>
            <person name="Natvig D.O."/>
            <person name="Lalanne C."/>
            <person name="Gautier V."/>
            <person name="Ament-Velasquez S.L."/>
            <person name="Kruys A."/>
            <person name="Hutchinson M.I."/>
            <person name="Powell A.J."/>
            <person name="Barry K."/>
            <person name="Miller A.N."/>
            <person name="Grigoriev I.V."/>
            <person name="Debuchy R."/>
            <person name="Gladieux P."/>
            <person name="Hiltunen Thoren M."/>
            <person name="Johannesson H."/>
        </authorList>
    </citation>
    <scope>NUCLEOTIDE SEQUENCE</scope>
    <source>
        <strain evidence="1">CBS 958.72</strain>
    </source>
</reference>
<sequence length="125" mass="13991">MQDQQNIFAAINALGQRIDALAQYMDHWFDTLERRFNSLENRQTNFEIAAVNARLMAANSAAILQPPVDIRNGGDIPNFPVSQPQLFEIDNAAADAILPALGIHLAPNMPLGIKRESILRKWIQK</sequence>
<gene>
    <name evidence="1" type="ORF">B0T24DRAFT_600228</name>
</gene>
<reference evidence="1" key="2">
    <citation type="submission" date="2023-06" db="EMBL/GenBank/DDBJ databases">
        <authorList>
            <consortium name="Lawrence Berkeley National Laboratory"/>
            <person name="Haridas S."/>
            <person name="Hensen N."/>
            <person name="Bonometti L."/>
            <person name="Westerberg I."/>
            <person name="Brannstrom I.O."/>
            <person name="Guillou S."/>
            <person name="Cros-Aarteil S."/>
            <person name="Calhoun S."/>
            <person name="Kuo A."/>
            <person name="Mondo S."/>
            <person name="Pangilinan J."/>
            <person name="Riley R."/>
            <person name="Labutti K."/>
            <person name="Andreopoulos B."/>
            <person name="Lipzen A."/>
            <person name="Chen C."/>
            <person name="Yanf M."/>
            <person name="Daum C."/>
            <person name="Ng V."/>
            <person name="Clum A."/>
            <person name="Steindorff A."/>
            <person name="Ohm R."/>
            <person name="Martin F."/>
            <person name="Silar P."/>
            <person name="Natvig D."/>
            <person name="Lalanne C."/>
            <person name="Gautier V."/>
            <person name="Ament-Velasquez S.L."/>
            <person name="Kruys A."/>
            <person name="Hutchinson M.I."/>
            <person name="Powell A.J."/>
            <person name="Barry K."/>
            <person name="Miller A.N."/>
            <person name="Grigoriev I.V."/>
            <person name="Debuchy R."/>
            <person name="Gladieux P."/>
            <person name="Thoren M.H."/>
            <person name="Johannesson H."/>
        </authorList>
    </citation>
    <scope>NUCLEOTIDE SEQUENCE</scope>
    <source>
        <strain evidence="1">CBS 958.72</strain>
    </source>
</reference>
<dbReference type="EMBL" id="JAULSN010000017">
    <property type="protein sequence ID" value="KAK3358345.1"/>
    <property type="molecule type" value="Genomic_DNA"/>
</dbReference>
<name>A0AAE0JRB6_9PEZI</name>
<evidence type="ECO:0000313" key="2">
    <source>
        <dbReference type="Proteomes" id="UP001287356"/>
    </source>
</evidence>
<organism evidence="1 2">
    <name type="scientific">Lasiosphaeria ovina</name>
    <dbReference type="NCBI Taxonomy" id="92902"/>
    <lineage>
        <taxon>Eukaryota</taxon>
        <taxon>Fungi</taxon>
        <taxon>Dikarya</taxon>
        <taxon>Ascomycota</taxon>
        <taxon>Pezizomycotina</taxon>
        <taxon>Sordariomycetes</taxon>
        <taxon>Sordariomycetidae</taxon>
        <taxon>Sordariales</taxon>
        <taxon>Lasiosphaeriaceae</taxon>
        <taxon>Lasiosphaeria</taxon>
    </lineage>
</organism>
<accession>A0AAE0JRB6</accession>
<comment type="caution">
    <text evidence="1">The sequence shown here is derived from an EMBL/GenBank/DDBJ whole genome shotgun (WGS) entry which is preliminary data.</text>
</comment>
<dbReference type="Proteomes" id="UP001287356">
    <property type="component" value="Unassembled WGS sequence"/>
</dbReference>
<keyword evidence="2" id="KW-1185">Reference proteome</keyword>
<dbReference type="AlphaFoldDB" id="A0AAE0JRB6"/>